<feature type="non-terminal residue" evidence="11">
    <location>
        <position position="1"/>
    </location>
</feature>
<dbReference type="SMART" id="SM00508">
    <property type="entry name" value="PostSET"/>
    <property type="match status" value="1"/>
</dbReference>
<evidence type="ECO:0000256" key="2">
    <source>
        <dbReference type="ARBA" id="ARBA00004286"/>
    </source>
</evidence>
<dbReference type="PROSITE" id="PS50280">
    <property type="entry name" value="SET"/>
    <property type="match status" value="1"/>
</dbReference>
<reference evidence="11 12" key="2">
    <citation type="submission" date="2016-08" db="EMBL/GenBank/DDBJ databases">
        <title>Pervasive Adenine N6-methylation of Active Genes in Fungi.</title>
        <authorList>
            <consortium name="DOE Joint Genome Institute"/>
            <person name="Mondo S.J."/>
            <person name="Dannebaum R.O."/>
            <person name="Kuo R.C."/>
            <person name="Labutti K."/>
            <person name="Haridas S."/>
            <person name="Kuo A."/>
            <person name="Salamov A."/>
            <person name="Ahrendt S.R."/>
            <person name="Lipzen A."/>
            <person name="Sullivan W."/>
            <person name="Andreopoulos W.B."/>
            <person name="Clum A."/>
            <person name="Lindquist E."/>
            <person name="Daum C."/>
            <person name="Ramamoorthy G.K."/>
            <person name="Gryganskyi A."/>
            <person name="Culley D."/>
            <person name="Magnuson J.K."/>
            <person name="James T.Y."/>
            <person name="O'Malley M.A."/>
            <person name="Stajich J.E."/>
            <person name="Spatafora J.W."/>
            <person name="Visel A."/>
            <person name="Grigoriev I.V."/>
        </authorList>
    </citation>
    <scope>NUCLEOTIDE SEQUENCE [LARGE SCALE GENOMIC DNA]</scope>
    <source>
        <strain evidence="12">finn</strain>
    </source>
</reference>
<feature type="domain" description="Post-SET" evidence="9">
    <location>
        <begin position="156"/>
        <end position="172"/>
    </location>
</feature>
<sequence length="172" mass="19792">CLNRLSLIECDPKRCPCGDRCTNQRFNRYNKNSKKLKVFWTGNKGYGLKTENPIKKDELVIEYTGEVMSNKSCIDRLNTIYKNMNSFYFIDFGDGKVIDACEKGSIARFANHSCEPNCHIERWTVNDEVRVGLFALRDIKAGEELLYDYNFHSFGEQQKCNCGSKNCRGIIG</sequence>
<dbReference type="GO" id="GO:0005634">
    <property type="term" value="C:nucleus"/>
    <property type="evidence" value="ECO:0007669"/>
    <property type="project" value="UniProtKB-SubCell"/>
</dbReference>
<comment type="subcellular location">
    <subcellularLocation>
        <location evidence="2">Chromosome</location>
    </subcellularLocation>
    <subcellularLocation>
        <location evidence="1">Nucleus</location>
    </subcellularLocation>
</comment>
<dbReference type="EMBL" id="MCFH01000081">
    <property type="protein sequence ID" value="ORX41657.1"/>
    <property type="molecule type" value="Genomic_DNA"/>
</dbReference>
<dbReference type="AlphaFoldDB" id="A0A1Y1UUL2"/>
<keyword evidence="7" id="KW-0539">Nucleus</keyword>
<feature type="non-terminal residue" evidence="11">
    <location>
        <position position="172"/>
    </location>
</feature>
<organism evidence="11 12">
    <name type="scientific">Piromyces finnis</name>
    <dbReference type="NCBI Taxonomy" id="1754191"/>
    <lineage>
        <taxon>Eukaryota</taxon>
        <taxon>Fungi</taxon>
        <taxon>Fungi incertae sedis</taxon>
        <taxon>Chytridiomycota</taxon>
        <taxon>Chytridiomycota incertae sedis</taxon>
        <taxon>Neocallimastigomycetes</taxon>
        <taxon>Neocallimastigales</taxon>
        <taxon>Neocallimastigaceae</taxon>
        <taxon>Piromyces</taxon>
    </lineage>
</organism>
<evidence type="ECO:0000259" key="10">
    <source>
        <dbReference type="PROSITE" id="PS51215"/>
    </source>
</evidence>
<keyword evidence="6" id="KW-0949">S-adenosyl-L-methionine</keyword>
<protein>
    <submittedName>
        <fullName evidence="11">SET domain-containing protein</fullName>
    </submittedName>
</protein>
<feature type="domain" description="AWS" evidence="10">
    <location>
        <begin position="1"/>
        <end position="30"/>
    </location>
</feature>
<evidence type="ECO:0000256" key="1">
    <source>
        <dbReference type="ARBA" id="ARBA00004123"/>
    </source>
</evidence>
<evidence type="ECO:0000256" key="6">
    <source>
        <dbReference type="ARBA" id="ARBA00022691"/>
    </source>
</evidence>
<keyword evidence="4" id="KW-0489">Methyltransferase</keyword>
<dbReference type="Pfam" id="PF00856">
    <property type="entry name" value="SET"/>
    <property type="match status" value="1"/>
</dbReference>
<accession>A0A1Y1UUL2</accession>
<dbReference type="InterPro" id="IPR006560">
    <property type="entry name" value="AWS_dom"/>
</dbReference>
<dbReference type="InterPro" id="IPR046341">
    <property type="entry name" value="SET_dom_sf"/>
</dbReference>
<dbReference type="GO" id="GO:0032259">
    <property type="term" value="P:methylation"/>
    <property type="evidence" value="ECO:0007669"/>
    <property type="project" value="UniProtKB-KW"/>
</dbReference>
<gene>
    <name evidence="11" type="ORF">BCR36DRAFT_236446</name>
</gene>
<evidence type="ECO:0000259" key="8">
    <source>
        <dbReference type="PROSITE" id="PS50280"/>
    </source>
</evidence>
<comment type="caution">
    <text evidence="11">The sequence shown here is derived from an EMBL/GenBank/DDBJ whole genome shotgun (WGS) entry which is preliminary data.</text>
</comment>
<evidence type="ECO:0000256" key="4">
    <source>
        <dbReference type="ARBA" id="ARBA00022603"/>
    </source>
</evidence>
<reference evidence="11 12" key="1">
    <citation type="submission" date="2016-08" db="EMBL/GenBank/DDBJ databases">
        <title>Genomes of anaerobic fungi encode conserved fungal cellulosomes for biomass hydrolysis.</title>
        <authorList>
            <consortium name="DOE Joint Genome Institute"/>
            <person name="Haitjema C.H."/>
            <person name="Gilmore S.P."/>
            <person name="Henske J.K."/>
            <person name="Solomon K.V."/>
            <person name="De Groot R."/>
            <person name="Kuo A."/>
            <person name="Mondo S.J."/>
            <person name="Salamov A.A."/>
            <person name="Labutti K."/>
            <person name="Zhao Z."/>
            <person name="Chiniquy J."/>
            <person name="Barry K."/>
            <person name="Brewer H.M."/>
            <person name="Purvine S.O."/>
            <person name="Wright A.T."/>
            <person name="Boxma B."/>
            <person name="Van Alen T."/>
            <person name="Hackstein J.H."/>
            <person name="Baker S.E."/>
            <person name="Grigoriev I.V."/>
            <person name="O'Malley M.A."/>
        </authorList>
    </citation>
    <scope>NUCLEOTIDE SEQUENCE [LARGE SCALE GENOMIC DNA]</scope>
    <source>
        <strain evidence="12">finn</strain>
    </source>
</reference>
<dbReference type="InterPro" id="IPR001214">
    <property type="entry name" value="SET_dom"/>
</dbReference>
<evidence type="ECO:0000256" key="7">
    <source>
        <dbReference type="ARBA" id="ARBA00023242"/>
    </source>
</evidence>
<dbReference type="OrthoDB" id="422362at2759"/>
<dbReference type="Gene3D" id="2.170.270.10">
    <property type="entry name" value="SET domain"/>
    <property type="match status" value="1"/>
</dbReference>
<dbReference type="Proteomes" id="UP000193719">
    <property type="component" value="Unassembled WGS sequence"/>
</dbReference>
<feature type="domain" description="SET" evidence="8">
    <location>
        <begin position="34"/>
        <end position="150"/>
    </location>
</feature>
<proteinExistence type="predicted"/>
<dbReference type="PANTHER" id="PTHR22884">
    <property type="entry name" value="SET DOMAIN PROTEINS"/>
    <property type="match status" value="1"/>
</dbReference>
<keyword evidence="12" id="KW-1185">Reference proteome</keyword>
<evidence type="ECO:0000313" key="11">
    <source>
        <dbReference type="EMBL" id="ORX41657.1"/>
    </source>
</evidence>
<dbReference type="Pfam" id="PF17907">
    <property type="entry name" value="AWS"/>
    <property type="match status" value="1"/>
</dbReference>
<keyword evidence="5" id="KW-0808">Transferase</keyword>
<dbReference type="InterPro" id="IPR050777">
    <property type="entry name" value="SET2_Histone-Lys_MeTrsfase"/>
</dbReference>
<dbReference type="GO" id="GO:0005694">
    <property type="term" value="C:chromosome"/>
    <property type="evidence" value="ECO:0007669"/>
    <property type="project" value="UniProtKB-SubCell"/>
</dbReference>
<dbReference type="STRING" id="1754191.A0A1Y1UUL2"/>
<dbReference type="PROSITE" id="PS50868">
    <property type="entry name" value="POST_SET"/>
    <property type="match status" value="1"/>
</dbReference>
<evidence type="ECO:0000256" key="5">
    <source>
        <dbReference type="ARBA" id="ARBA00022679"/>
    </source>
</evidence>
<dbReference type="PROSITE" id="PS51215">
    <property type="entry name" value="AWS"/>
    <property type="match status" value="1"/>
</dbReference>
<dbReference type="InterPro" id="IPR003616">
    <property type="entry name" value="Post-SET_dom"/>
</dbReference>
<evidence type="ECO:0000256" key="3">
    <source>
        <dbReference type="ARBA" id="ARBA00022454"/>
    </source>
</evidence>
<evidence type="ECO:0000313" key="12">
    <source>
        <dbReference type="Proteomes" id="UP000193719"/>
    </source>
</evidence>
<dbReference type="SMART" id="SM00317">
    <property type="entry name" value="SET"/>
    <property type="match status" value="1"/>
</dbReference>
<dbReference type="SUPFAM" id="SSF82199">
    <property type="entry name" value="SET domain"/>
    <property type="match status" value="1"/>
</dbReference>
<name>A0A1Y1UUL2_9FUNG</name>
<dbReference type="GO" id="GO:0042054">
    <property type="term" value="F:histone methyltransferase activity"/>
    <property type="evidence" value="ECO:0007669"/>
    <property type="project" value="InterPro"/>
</dbReference>
<keyword evidence="3" id="KW-0158">Chromosome</keyword>
<evidence type="ECO:0000259" key="9">
    <source>
        <dbReference type="PROSITE" id="PS50868"/>
    </source>
</evidence>